<dbReference type="AlphaFoldDB" id="A0A0M9AD60"/>
<sequence>MENSLKTGSNIETLRTPPNDARHIIGGTVGAAAPGQPKPSRGGVSPLSKAIKTIKRRKKVREIQAHDSDNLLINAKPLAILGNEKMRYFYYTLLYATVND</sequence>
<dbReference type="Proteomes" id="UP000053105">
    <property type="component" value="Unassembled WGS sequence"/>
</dbReference>
<accession>A0A0M9AD60</accession>
<protein>
    <submittedName>
        <fullName evidence="2">Uncharacterized protein</fullName>
    </submittedName>
</protein>
<name>A0A0M9AD60_9HYME</name>
<dbReference type="EMBL" id="KQ435696">
    <property type="protein sequence ID" value="KOX80843.1"/>
    <property type="molecule type" value="Genomic_DNA"/>
</dbReference>
<feature type="compositionally biased region" description="Polar residues" evidence="1">
    <location>
        <begin position="1"/>
        <end position="13"/>
    </location>
</feature>
<organism evidence="2 3">
    <name type="scientific">Melipona quadrifasciata</name>
    <dbReference type="NCBI Taxonomy" id="166423"/>
    <lineage>
        <taxon>Eukaryota</taxon>
        <taxon>Metazoa</taxon>
        <taxon>Ecdysozoa</taxon>
        <taxon>Arthropoda</taxon>
        <taxon>Hexapoda</taxon>
        <taxon>Insecta</taxon>
        <taxon>Pterygota</taxon>
        <taxon>Neoptera</taxon>
        <taxon>Endopterygota</taxon>
        <taxon>Hymenoptera</taxon>
        <taxon>Apocrita</taxon>
        <taxon>Aculeata</taxon>
        <taxon>Apoidea</taxon>
        <taxon>Anthophila</taxon>
        <taxon>Apidae</taxon>
        <taxon>Melipona</taxon>
    </lineage>
</organism>
<evidence type="ECO:0000313" key="3">
    <source>
        <dbReference type="Proteomes" id="UP000053105"/>
    </source>
</evidence>
<keyword evidence="3" id="KW-1185">Reference proteome</keyword>
<gene>
    <name evidence="2" type="ORF">WN51_04708</name>
</gene>
<evidence type="ECO:0000313" key="2">
    <source>
        <dbReference type="EMBL" id="KOX80843.1"/>
    </source>
</evidence>
<reference evidence="2 3" key="1">
    <citation type="submission" date="2015-07" db="EMBL/GenBank/DDBJ databases">
        <title>The genome of Melipona quadrifasciata.</title>
        <authorList>
            <person name="Pan H."/>
            <person name="Kapheim K."/>
        </authorList>
    </citation>
    <scope>NUCLEOTIDE SEQUENCE [LARGE SCALE GENOMIC DNA]</scope>
    <source>
        <strain evidence="2">0111107301</strain>
        <tissue evidence="2">Whole body</tissue>
    </source>
</reference>
<feature type="region of interest" description="Disordered" evidence="1">
    <location>
        <begin position="1"/>
        <end position="50"/>
    </location>
</feature>
<evidence type="ECO:0000256" key="1">
    <source>
        <dbReference type="SAM" id="MobiDB-lite"/>
    </source>
</evidence>
<proteinExistence type="predicted"/>